<accession>A0AA47KNH7</accession>
<dbReference type="GO" id="GO:0009055">
    <property type="term" value="F:electron transfer activity"/>
    <property type="evidence" value="ECO:0007669"/>
    <property type="project" value="InterPro"/>
</dbReference>
<dbReference type="Pfam" id="PF07361">
    <property type="entry name" value="Cytochrom_B562"/>
    <property type="match status" value="1"/>
</dbReference>
<name>A0AA47KNH7_9GAMM</name>
<dbReference type="Gene3D" id="1.20.120.10">
    <property type="entry name" value="Cytochrome c/b562"/>
    <property type="match status" value="1"/>
</dbReference>
<evidence type="ECO:0000256" key="2">
    <source>
        <dbReference type="ARBA" id="ARBA00022729"/>
    </source>
</evidence>
<evidence type="ECO:0000313" key="5">
    <source>
        <dbReference type="Proteomes" id="UP001164748"/>
    </source>
</evidence>
<evidence type="ECO:0000256" key="3">
    <source>
        <dbReference type="SAM" id="SignalP"/>
    </source>
</evidence>
<feature type="chain" id="PRO_5041231804" evidence="3">
    <location>
        <begin position="21"/>
        <end position="127"/>
    </location>
</feature>
<dbReference type="EMBL" id="CP114589">
    <property type="protein sequence ID" value="WBA10102.1"/>
    <property type="molecule type" value="Genomic_DNA"/>
</dbReference>
<dbReference type="RefSeq" id="WP_269580143.1">
    <property type="nucleotide sequence ID" value="NZ_CP114589.1"/>
</dbReference>
<dbReference type="GO" id="GO:0005506">
    <property type="term" value="F:iron ion binding"/>
    <property type="evidence" value="ECO:0007669"/>
    <property type="project" value="InterPro"/>
</dbReference>
<sequence>MKKVILTGAMAVLLSLNVSASELKPIMKEMKMTFKEAASAQSIDAMQAPVAKLETLVAKAKAGSYPPEKADTFMEGFDKLAVTLDKIDTALSEGDLDRAKQGMRQIDALREEYHDKRNPSIWQRLFG</sequence>
<dbReference type="InterPro" id="IPR010980">
    <property type="entry name" value="Cyt_c/b562"/>
</dbReference>
<evidence type="ECO:0000256" key="1">
    <source>
        <dbReference type="ARBA" id="ARBA00005523"/>
    </source>
</evidence>
<feature type="signal peptide" evidence="3">
    <location>
        <begin position="1"/>
        <end position="20"/>
    </location>
</feature>
<protein>
    <submittedName>
        <fullName evidence="4">Cytochrome b562</fullName>
    </submittedName>
</protein>
<reference evidence="4" key="1">
    <citation type="submission" date="2022-09" db="EMBL/GenBank/DDBJ databases">
        <authorList>
            <person name="Li Z.-J."/>
        </authorList>
    </citation>
    <scope>NUCLEOTIDE SEQUENCE</scope>
    <source>
        <strain evidence="4">TGB11</strain>
        <plasmid evidence="4">unnamed</plasmid>
    </source>
</reference>
<dbReference type="AlphaFoldDB" id="A0AA47KNH7"/>
<dbReference type="InterPro" id="IPR009155">
    <property type="entry name" value="Cyt_b562"/>
</dbReference>
<dbReference type="GO" id="GO:0042597">
    <property type="term" value="C:periplasmic space"/>
    <property type="evidence" value="ECO:0007669"/>
    <property type="project" value="InterPro"/>
</dbReference>
<comment type="similarity">
    <text evidence="1">Belongs to the cytochrome b562 family.</text>
</comment>
<keyword evidence="2 3" id="KW-0732">Signal</keyword>
<proteinExistence type="inferred from homology"/>
<geneLocation type="plasmid" evidence="4 5">
    <name>unnamed</name>
</geneLocation>
<dbReference type="GO" id="GO:0020037">
    <property type="term" value="F:heme binding"/>
    <property type="evidence" value="ECO:0007669"/>
    <property type="project" value="InterPro"/>
</dbReference>
<keyword evidence="4" id="KW-0614">Plasmid</keyword>
<dbReference type="Proteomes" id="UP001164748">
    <property type="component" value="Plasmid unnamed"/>
</dbReference>
<evidence type="ECO:0000313" key="4">
    <source>
        <dbReference type="EMBL" id="WBA10102.1"/>
    </source>
</evidence>
<dbReference type="SUPFAM" id="SSF47175">
    <property type="entry name" value="Cytochromes"/>
    <property type="match status" value="1"/>
</dbReference>
<organism evidence="4 5">
    <name type="scientific">Salinivibrio kushneri</name>
    <dbReference type="NCBI Taxonomy" id="1908198"/>
    <lineage>
        <taxon>Bacteria</taxon>
        <taxon>Pseudomonadati</taxon>
        <taxon>Pseudomonadota</taxon>
        <taxon>Gammaproteobacteria</taxon>
        <taxon>Vibrionales</taxon>
        <taxon>Vibrionaceae</taxon>
        <taxon>Salinivibrio</taxon>
    </lineage>
</organism>
<dbReference type="GO" id="GO:0022900">
    <property type="term" value="P:electron transport chain"/>
    <property type="evidence" value="ECO:0007669"/>
    <property type="project" value="InterPro"/>
</dbReference>
<gene>
    <name evidence="4" type="ORF">N8M53_14940</name>
</gene>